<reference evidence="1 2" key="1">
    <citation type="submission" date="2020-08" db="EMBL/GenBank/DDBJ databases">
        <title>Bridging the membrane lipid divide: bacteria of the FCB group superphylum have the potential to synthesize archaeal ether lipids.</title>
        <authorList>
            <person name="Villanueva L."/>
            <person name="Von Meijenfeldt F.A.B."/>
            <person name="Westbye A.B."/>
            <person name="Yadav S."/>
            <person name="Hopmans E.C."/>
            <person name="Dutilh B.E."/>
            <person name="Sinninghe Damste J.S."/>
        </authorList>
    </citation>
    <scope>NUCLEOTIDE SEQUENCE [LARGE SCALE GENOMIC DNA]</scope>
    <source>
        <strain evidence="1">NIOZ-UU17</strain>
    </source>
</reference>
<accession>A0A8J6P3U2</accession>
<comment type="caution">
    <text evidence="1">The sequence shown here is derived from an EMBL/GenBank/DDBJ whole genome shotgun (WGS) entry which is preliminary data.</text>
</comment>
<dbReference type="Pfam" id="PF08843">
    <property type="entry name" value="AbiEii"/>
    <property type="match status" value="1"/>
</dbReference>
<dbReference type="AlphaFoldDB" id="A0A8J6P3U2"/>
<sequence length="221" mass="25835">MNIFEKHEIFEIEVLEKLKNARLLDPLVFGGGTMLRLCHDLKRYSVDLDFWRIKDTAENILFEKMLDVLQQSYGITDAQMKHFTILFEIRSGSFPKRLKIEIRKEISDWDFQEKIAYSKFSTKQVVLKAHTLEQTMKNKIAALLDRGEVRDGFDIEFLLRQGIPLPNLSEADKSKIAARLDGFKENDFKVKLGSVLESDIRAYYIDNQFSYLGHKLKPVFH</sequence>
<dbReference type="EMBL" id="JACNIG010000265">
    <property type="protein sequence ID" value="MBC8433052.1"/>
    <property type="molecule type" value="Genomic_DNA"/>
</dbReference>
<proteinExistence type="predicted"/>
<dbReference type="Gene3D" id="3.10.450.620">
    <property type="entry name" value="JHP933, nucleotidyltransferase-like core domain"/>
    <property type="match status" value="1"/>
</dbReference>
<organism evidence="1 2">
    <name type="scientific">Candidatus Desulfatibia vada</name>
    <dbReference type="NCBI Taxonomy" id="2841696"/>
    <lineage>
        <taxon>Bacteria</taxon>
        <taxon>Pseudomonadati</taxon>
        <taxon>Thermodesulfobacteriota</taxon>
        <taxon>Desulfobacteria</taxon>
        <taxon>Desulfobacterales</taxon>
        <taxon>Desulfobacterales incertae sedis</taxon>
        <taxon>Candidatus Desulfatibia</taxon>
    </lineage>
</organism>
<protein>
    <submittedName>
        <fullName evidence="1">Nucleotidyl transferase AbiEii/AbiGii toxin family protein</fullName>
    </submittedName>
</protein>
<dbReference type="GO" id="GO:0016740">
    <property type="term" value="F:transferase activity"/>
    <property type="evidence" value="ECO:0007669"/>
    <property type="project" value="UniProtKB-KW"/>
</dbReference>
<dbReference type="Proteomes" id="UP000605201">
    <property type="component" value="Unassembled WGS sequence"/>
</dbReference>
<gene>
    <name evidence="1" type="ORF">H8D96_14160</name>
</gene>
<evidence type="ECO:0000313" key="2">
    <source>
        <dbReference type="Proteomes" id="UP000605201"/>
    </source>
</evidence>
<dbReference type="InterPro" id="IPR014942">
    <property type="entry name" value="AbiEii"/>
</dbReference>
<name>A0A8J6P3U2_9BACT</name>
<evidence type="ECO:0000313" key="1">
    <source>
        <dbReference type="EMBL" id="MBC8433052.1"/>
    </source>
</evidence>
<keyword evidence="1" id="KW-0808">Transferase</keyword>